<organism evidence="1 2">
    <name type="scientific">Klebsiella phage vB_KpnS_Uniso31</name>
    <dbReference type="NCBI Taxonomy" id="2951200"/>
    <lineage>
        <taxon>Viruses</taxon>
        <taxon>Duplodnaviria</taxon>
        <taxon>Heunggongvirae</taxon>
        <taxon>Uroviricota</taxon>
        <taxon>Caudoviricetes</taxon>
        <taxon>Demerecviridae</taxon>
        <taxon>Sugarlandvirus</taxon>
        <taxon>Sugarlandvirus Uniso31</taxon>
    </lineage>
</organism>
<evidence type="ECO:0000313" key="1">
    <source>
        <dbReference type="EMBL" id="UTN90376.1"/>
    </source>
</evidence>
<accession>A0A9E7NGI7</accession>
<dbReference type="Proteomes" id="UP001058039">
    <property type="component" value="Segment"/>
</dbReference>
<protein>
    <submittedName>
        <fullName evidence="1">Uncharacterized protein</fullName>
    </submittedName>
</protein>
<dbReference type="EMBL" id="ON637170">
    <property type="protein sequence ID" value="UTN90376.1"/>
    <property type="molecule type" value="Genomic_DNA"/>
</dbReference>
<name>A0A9E7NGI7_9CAUD</name>
<sequence>MVCKDYLLLNVSNREFIPMFPLFSLVCLLF</sequence>
<keyword evidence="2" id="KW-1185">Reference proteome</keyword>
<reference evidence="1" key="1">
    <citation type="journal article" date="2022" name="Pharmaceutics">
        <title>Isolation and Molecular Characterization of a Novel Lytic Bacteriophage That Inactivates MDR Klebsiella pneumoniae Strains.</title>
        <authorList>
            <person name="Balcao V.M."/>
            <person name="Moreli F.C."/>
            <person name="Silva E.C."/>
            <person name="Belline B.G."/>
            <person name="Martins L.F."/>
            <person name="Rossi F.P.N."/>
            <person name="Pereira C."/>
            <person name="Vila M.M.D.C."/>
            <person name="da Silva A.M."/>
        </authorList>
    </citation>
    <scope>NUCLEOTIDE SEQUENCE</scope>
</reference>
<proteinExistence type="predicted"/>
<evidence type="ECO:0000313" key="2">
    <source>
        <dbReference type="Proteomes" id="UP001058039"/>
    </source>
</evidence>